<feature type="region of interest" description="Disordered" evidence="1">
    <location>
        <begin position="53"/>
        <end position="73"/>
    </location>
</feature>
<feature type="compositionally biased region" description="Low complexity" evidence="1">
    <location>
        <begin position="1"/>
        <end position="14"/>
    </location>
</feature>
<evidence type="ECO:0000313" key="2">
    <source>
        <dbReference type="EMBL" id="ABA99752.1"/>
    </source>
</evidence>
<sequence length="98" mass="11083">MWSHMSPSLFSLSPLSPPYTLPGEKVERRHRGGDGAKRRGGWQWTERWWAAGGGQREEAELSSGGAKWSDSGRWAERQGRRGRIFSGIFRALEIILTN</sequence>
<dbReference type="EMBL" id="DP000011">
    <property type="protein sequence ID" value="ABA99752.1"/>
    <property type="molecule type" value="Genomic_DNA"/>
</dbReference>
<proteinExistence type="predicted"/>
<gene>
    <name evidence="2" type="ordered locus">LOC_Os12g39810</name>
</gene>
<reference evidence="2" key="2">
    <citation type="submission" date="2005-04" db="EMBL/GenBank/DDBJ databases">
        <authorList>
            <person name="Buell C.R."/>
            <person name="Wing R.A."/>
            <person name="McCombie W.A."/>
            <person name="Ouyang S."/>
        </authorList>
    </citation>
    <scope>NUCLEOTIDE SEQUENCE</scope>
</reference>
<protein>
    <submittedName>
        <fullName evidence="2">Uncharacterized protein</fullName>
    </submittedName>
</protein>
<reference evidence="2" key="3">
    <citation type="submission" date="2006-01" db="EMBL/GenBank/DDBJ databases">
        <authorList>
            <person name="Buell R."/>
        </authorList>
    </citation>
    <scope>NUCLEOTIDE SEQUENCE</scope>
</reference>
<organism evidence="2">
    <name type="scientific">Oryza sativa subsp. japonica</name>
    <name type="common">Rice</name>
    <dbReference type="NCBI Taxonomy" id="39947"/>
    <lineage>
        <taxon>Eukaryota</taxon>
        <taxon>Viridiplantae</taxon>
        <taxon>Streptophyta</taxon>
        <taxon>Embryophyta</taxon>
        <taxon>Tracheophyta</taxon>
        <taxon>Spermatophyta</taxon>
        <taxon>Magnoliopsida</taxon>
        <taxon>Liliopsida</taxon>
        <taxon>Poales</taxon>
        <taxon>Poaceae</taxon>
        <taxon>BOP clade</taxon>
        <taxon>Oryzoideae</taxon>
        <taxon>Oryzeae</taxon>
        <taxon>Oryzinae</taxon>
        <taxon>Oryza</taxon>
        <taxon>Oryza sativa</taxon>
    </lineage>
</organism>
<dbReference type="AlphaFoldDB" id="Q2QMW3"/>
<evidence type="ECO:0000256" key="1">
    <source>
        <dbReference type="SAM" id="MobiDB-lite"/>
    </source>
</evidence>
<feature type="compositionally biased region" description="Basic and acidic residues" evidence="1">
    <location>
        <begin position="24"/>
        <end position="37"/>
    </location>
</feature>
<reference evidence="2" key="1">
    <citation type="journal article" date="2005" name="BMC Biol.">
        <title>The sequence of rice chromosomes 11 and 12, rich in disease resistance genes and recent gene duplications.</title>
        <authorList>
            <consortium name="The rice chromosomes 11 and 12 sequencing consortia"/>
        </authorList>
    </citation>
    <scope>NUCLEOTIDE SEQUENCE [LARGE SCALE GENOMIC DNA]</scope>
</reference>
<accession>Q2QMW3</accession>
<name>Q2QMW3_ORYSJ</name>
<feature type="region of interest" description="Disordered" evidence="1">
    <location>
        <begin position="1"/>
        <end position="39"/>
    </location>
</feature>